<organism evidence="1 2">
    <name type="scientific">Actinomadura rubrobrunea</name>
    <dbReference type="NCBI Taxonomy" id="115335"/>
    <lineage>
        <taxon>Bacteria</taxon>
        <taxon>Bacillati</taxon>
        <taxon>Actinomycetota</taxon>
        <taxon>Actinomycetes</taxon>
        <taxon>Streptosporangiales</taxon>
        <taxon>Thermomonosporaceae</taxon>
        <taxon>Actinomadura</taxon>
    </lineage>
</organism>
<protein>
    <submittedName>
        <fullName evidence="1">Uncharacterized protein</fullName>
    </submittedName>
</protein>
<accession>A0A9W6Q2R0</accession>
<dbReference type="EMBL" id="BSRZ01000034">
    <property type="protein sequence ID" value="GLW67691.1"/>
    <property type="molecule type" value="Genomic_DNA"/>
</dbReference>
<evidence type="ECO:0000313" key="1">
    <source>
        <dbReference type="EMBL" id="GLW67691.1"/>
    </source>
</evidence>
<reference evidence="1" key="1">
    <citation type="submission" date="2023-02" db="EMBL/GenBank/DDBJ databases">
        <title>Actinomadura rubrobrunea NBRC 14622.</title>
        <authorList>
            <person name="Ichikawa N."/>
            <person name="Sato H."/>
            <person name="Tonouchi N."/>
        </authorList>
    </citation>
    <scope>NUCLEOTIDE SEQUENCE</scope>
    <source>
        <strain evidence="1">NBRC 14622</strain>
    </source>
</reference>
<sequence length="86" mass="10023">MVPIALNVIDPASSEMTTFSDRLPKEDADRLERHLEDLHKQAPHEGGDLRHAVLVRPRMNRTPLITTFRIPEKEVKQIRRIFRGEE</sequence>
<dbReference type="RefSeq" id="WP_067918669.1">
    <property type="nucleotide sequence ID" value="NZ_BSRZ01000034.1"/>
</dbReference>
<dbReference type="AlphaFoldDB" id="A0A9W6Q2R0"/>
<evidence type="ECO:0000313" key="2">
    <source>
        <dbReference type="Proteomes" id="UP001165124"/>
    </source>
</evidence>
<comment type="caution">
    <text evidence="1">The sequence shown here is derived from an EMBL/GenBank/DDBJ whole genome shotgun (WGS) entry which is preliminary data.</text>
</comment>
<name>A0A9W6Q2R0_9ACTN</name>
<gene>
    <name evidence="1" type="ORF">Arub01_59340</name>
</gene>
<proteinExistence type="predicted"/>
<keyword evidence="2" id="KW-1185">Reference proteome</keyword>
<dbReference type="Proteomes" id="UP001165124">
    <property type="component" value="Unassembled WGS sequence"/>
</dbReference>